<name>A0A4Y2DS16_ARAVE</name>
<evidence type="ECO:0000313" key="2">
    <source>
        <dbReference type="Proteomes" id="UP000499080"/>
    </source>
</evidence>
<reference evidence="1 2" key="1">
    <citation type="journal article" date="2019" name="Sci. Rep.">
        <title>Orb-weaving spider Araneus ventricosus genome elucidates the spidroin gene catalogue.</title>
        <authorList>
            <person name="Kono N."/>
            <person name="Nakamura H."/>
            <person name="Ohtoshi R."/>
            <person name="Moran D.A.P."/>
            <person name="Shinohara A."/>
            <person name="Yoshida Y."/>
            <person name="Fujiwara M."/>
            <person name="Mori M."/>
            <person name="Tomita M."/>
            <person name="Arakawa K."/>
        </authorList>
    </citation>
    <scope>NUCLEOTIDE SEQUENCE [LARGE SCALE GENOMIC DNA]</scope>
</reference>
<gene>
    <name evidence="1" type="ORF">AVEN_110283_1</name>
</gene>
<dbReference type="EMBL" id="BGPR01000407">
    <property type="protein sequence ID" value="GBM18618.1"/>
    <property type="molecule type" value="Genomic_DNA"/>
</dbReference>
<comment type="caution">
    <text evidence="1">The sequence shown here is derived from an EMBL/GenBank/DDBJ whole genome shotgun (WGS) entry which is preliminary data.</text>
</comment>
<proteinExistence type="predicted"/>
<organism evidence="1 2">
    <name type="scientific">Araneus ventricosus</name>
    <name type="common">Orbweaver spider</name>
    <name type="synonym">Epeira ventricosa</name>
    <dbReference type="NCBI Taxonomy" id="182803"/>
    <lineage>
        <taxon>Eukaryota</taxon>
        <taxon>Metazoa</taxon>
        <taxon>Ecdysozoa</taxon>
        <taxon>Arthropoda</taxon>
        <taxon>Chelicerata</taxon>
        <taxon>Arachnida</taxon>
        <taxon>Araneae</taxon>
        <taxon>Araneomorphae</taxon>
        <taxon>Entelegynae</taxon>
        <taxon>Araneoidea</taxon>
        <taxon>Araneidae</taxon>
        <taxon>Araneus</taxon>
    </lineage>
</organism>
<accession>A0A4Y2DS16</accession>
<protein>
    <submittedName>
        <fullName evidence="1">Uncharacterized protein</fullName>
    </submittedName>
</protein>
<dbReference type="AlphaFoldDB" id="A0A4Y2DS16"/>
<sequence length="72" mass="7998">MVAWWQSLDLGLPVGRLRDWRAIGSRPDTITDLLVSSSSSDHSQSFSDVVRKFADKVSIQVSSSSSDKLKFL</sequence>
<keyword evidence="2" id="KW-1185">Reference proteome</keyword>
<dbReference type="Proteomes" id="UP000499080">
    <property type="component" value="Unassembled WGS sequence"/>
</dbReference>
<evidence type="ECO:0000313" key="1">
    <source>
        <dbReference type="EMBL" id="GBM18618.1"/>
    </source>
</evidence>